<reference evidence="6" key="1">
    <citation type="submission" date="2016-08" db="EMBL/GenBank/DDBJ databases">
        <title>Complete Genome Seqeunce of Paenibacillus sp. nov. IHBB 9852 from high altitute lake of Indian trans-Himalayas.</title>
        <authorList>
            <person name="Kiran S."/>
            <person name="Swarnkar M.K."/>
            <person name="Rana A."/>
            <person name="Tewari R."/>
            <person name="Gulati A."/>
        </authorList>
    </citation>
    <scope>NUCLEOTIDE SEQUENCE [LARGE SCALE GENOMIC DNA]</scope>
    <source>
        <strain evidence="6">IHBB 9852</strain>
    </source>
</reference>
<gene>
    <name evidence="7" type="ORF">BBD40_21425</name>
    <name evidence="6" type="ORF">BBD41_07190</name>
</gene>
<proteinExistence type="predicted"/>
<feature type="transmembrane region" description="Helical" evidence="4">
    <location>
        <begin position="12"/>
        <end position="33"/>
    </location>
</feature>
<feature type="domain" description="SpoOB alpha-helical" evidence="5">
    <location>
        <begin position="77"/>
        <end position="127"/>
    </location>
</feature>
<dbReference type="GO" id="GO:0000155">
    <property type="term" value="F:phosphorelay sensor kinase activity"/>
    <property type="evidence" value="ECO:0007669"/>
    <property type="project" value="InterPro"/>
</dbReference>
<evidence type="ECO:0000256" key="1">
    <source>
        <dbReference type="ARBA" id="ARBA00022553"/>
    </source>
</evidence>
<dbReference type="EMBL" id="CP016809">
    <property type="protein sequence ID" value="ANY72381.1"/>
    <property type="molecule type" value="Genomic_DNA"/>
</dbReference>
<evidence type="ECO:0000313" key="6">
    <source>
        <dbReference type="EMBL" id="ANY72381.1"/>
    </source>
</evidence>
<name>A0A1B2DXG5_9BACL</name>
<evidence type="ECO:0000313" key="8">
    <source>
        <dbReference type="Proteomes" id="UP000189059"/>
    </source>
</evidence>
<evidence type="ECO:0000259" key="5">
    <source>
        <dbReference type="Pfam" id="PF14689"/>
    </source>
</evidence>
<evidence type="ECO:0000256" key="4">
    <source>
        <dbReference type="SAM" id="Phobius"/>
    </source>
</evidence>
<organism evidence="6">
    <name type="scientific">Paenibacillus ihbetae</name>
    <dbReference type="NCBI Taxonomy" id="1870820"/>
    <lineage>
        <taxon>Bacteria</taxon>
        <taxon>Bacillati</taxon>
        <taxon>Bacillota</taxon>
        <taxon>Bacilli</taxon>
        <taxon>Bacillales</taxon>
        <taxon>Paenibacillaceae</taxon>
        <taxon>Paenibacillus</taxon>
    </lineage>
</organism>
<dbReference type="SUPFAM" id="SSF55890">
    <property type="entry name" value="Sporulation response regulatory protein Spo0B"/>
    <property type="match status" value="1"/>
</dbReference>
<dbReference type="Pfam" id="PF14689">
    <property type="entry name" value="SPOB_a"/>
    <property type="match status" value="1"/>
</dbReference>
<keyword evidence="2" id="KW-0808">Transferase</keyword>
<keyword evidence="8" id="KW-1185">Reference proteome</keyword>
<keyword evidence="4" id="KW-0812">Transmembrane</keyword>
<feature type="transmembrane region" description="Helical" evidence="4">
    <location>
        <begin position="39"/>
        <end position="59"/>
    </location>
</feature>
<protein>
    <recommendedName>
        <fullName evidence="5">SpoOB alpha-helical domain-containing protein</fullName>
    </recommendedName>
</protein>
<dbReference type="InterPro" id="IPR039506">
    <property type="entry name" value="SPOB_a"/>
</dbReference>
<dbReference type="KEGG" id="pib:BBD41_07190"/>
<keyword evidence="3" id="KW-0418">Kinase</keyword>
<dbReference type="EMBL" id="MRVI01000002">
    <property type="protein sequence ID" value="OOC58291.1"/>
    <property type="molecule type" value="Genomic_DNA"/>
</dbReference>
<evidence type="ECO:0000313" key="7">
    <source>
        <dbReference type="EMBL" id="OOC58291.1"/>
    </source>
</evidence>
<accession>A0A1B2DXG5</accession>
<keyword evidence="1" id="KW-0597">Phosphoprotein</keyword>
<dbReference type="Proteomes" id="UP000189059">
    <property type="component" value="Unassembled WGS sequence"/>
</dbReference>
<dbReference type="Gene3D" id="1.10.287.130">
    <property type="match status" value="1"/>
</dbReference>
<dbReference type="InterPro" id="IPR016120">
    <property type="entry name" value="Sig_transdc_His_kin_SpoOB"/>
</dbReference>
<keyword evidence="4" id="KW-0472">Membrane</keyword>
<keyword evidence="4" id="KW-1133">Transmembrane helix</keyword>
<evidence type="ECO:0000256" key="3">
    <source>
        <dbReference type="ARBA" id="ARBA00022777"/>
    </source>
</evidence>
<dbReference type="AlphaFoldDB" id="A0A1B2DXG5"/>
<evidence type="ECO:0000256" key="2">
    <source>
        <dbReference type="ARBA" id="ARBA00022679"/>
    </source>
</evidence>
<reference evidence="7 8" key="2">
    <citation type="submission" date="2016-12" db="EMBL/GenBank/DDBJ databases">
        <title>Genome sequencing and description of Paenibacillus sp. nov. from high altitude lake in the Indian Trans- Himalayas.</title>
        <authorList>
            <person name="Kiran S."/>
            <person name="Swarnkar M.K."/>
            <person name="Rana A."/>
            <person name="Tewari R."/>
            <person name="Gulati A."/>
        </authorList>
    </citation>
    <scope>NUCLEOTIDE SEQUENCE [LARGE SCALE GENOMIC DNA]</scope>
    <source>
        <strain evidence="7 8">IHBB 9951</strain>
    </source>
</reference>
<sequence length="255" mass="28653">MAVERRGEAMKSWIWITAGAGLTSVLPVAWMVWKPSLAAGAVTAIWAAAASVGAAWLVLRSEKRRQQAIVRNMEHASIRMLNHHRHDWMNELQILYGYIQLGKLDKSVACVERIKERMALESKISKLGIPSLVFYLHSYRTSGNNLQLEVDIVDQVQLEGKVSPGTADRVAETIIRTVKAFQMSGKASWGETRELALTFMQQEHELIVWAQGEGDFGEPDSLRLQIEQAVQDEGVRVEQTEPGEPTYRLYLPLVT</sequence>